<evidence type="ECO:0000256" key="5">
    <source>
        <dbReference type="PROSITE-ProRule" id="PRU01091"/>
    </source>
</evidence>
<dbReference type="Gene3D" id="1.25.40.10">
    <property type="entry name" value="Tetratricopeptide repeat domain"/>
    <property type="match status" value="3"/>
</dbReference>
<keyword evidence="9" id="KW-1185">Reference proteome</keyword>
<dbReference type="PANTHER" id="PTHR47691">
    <property type="entry name" value="REGULATOR-RELATED"/>
    <property type="match status" value="1"/>
</dbReference>
<dbReference type="InterPro" id="IPR036388">
    <property type="entry name" value="WH-like_DNA-bd_sf"/>
</dbReference>
<dbReference type="Pfam" id="PF03704">
    <property type="entry name" value="BTAD"/>
    <property type="match status" value="1"/>
</dbReference>
<dbReference type="Pfam" id="PF13424">
    <property type="entry name" value="TPR_12"/>
    <property type="match status" value="1"/>
</dbReference>
<keyword evidence="3 5" id="KW-0238">DNA-binding</keyword>
<dbReference type="EMBL" id="BAAARJ010000011">
    <property type="protein sequence ID" value="GAA2619858.1"/>
    <property type="molecule type" value="Genomic_DNA"/>
</dbReference>
<sequence length="1064" mass="115756">MIFVALGSPLELWDRGEQFPLGSVKQRCVLAVLLHARGEPVAAGTVIDRVWGDEAPEKATESLRAYVSRSRGVLASAVGDRARIAHRSPGLYQLLVDDEDVDLHRFQRLRADARAAAGRGERRMAIGLLNTAESMWHGEPFAEFSSDWGYSVRSRLHEDLRGVREERIRLALDMGQHAELVGELLQLAAEYPTAQGLIGLLMTALYRCGRTEEALGHYLACRRQLRDGLGIEPGAELSKLHGRILEQDQSLLRPEGVQAAAAVPRAARPAAGPRNNLPRDIRDFTGRARELSLLAGTAERDGRTSGITVIHGMPGVGKTALALRAAHQLASRYPDGVFYVELRGYDDQPRCEPAEALGLLLGDAEAPHDRESASLDEWTRRWREWTARHRALLILDDARDERQVGPLLPVGPGCRAIITSRNRLRALEGVNCLPLDVLTESDATTLFTRIVGDARVPESGALRRAVGVFGGHPLSIQLLASGFRHRESWDLGFLADRVGQAADPLSELEHDVVGSAFRLSYTALGESAQRLFRRLALHPGPDLTVSAAAALAELDAGSVRRALATLLDHHLVDEPLPERYALHDLARAFGRRLCEEEDPVPVRRDAFERLLDHYLSAADRADRAAHPRRRRLPLGPSHARPDAGAPDFGSAEEASAWLWAERSNLLAVARSAARRSPRHARLFPHVLAQALKLWAVWDIAAELHGAAVCALRTVYGAGARSGADAMARELAQALVEMADVAAQQSHEKALGHAVEAASLFARCGDDHGRAAALFQAGRAHLAAGRQRETLGALEMSLRLYRAVGDEYGEAEALNVEGVALHYAGDYEQALERFRQVFAIHERAQDPFGEATALNNIGEIYCLEGRYEAARRYFEEALTRVRRVGGHLDVALVDGNLGAVHQATGATGPARACYLRALTSYRRSGDASGEADTLILLGSACAEARRFGEAAEHLRMAEEVARGVGNVYECQRAVCGLADVQRQSGHFEAAQESYEESLGMAREIDFTRGIAQALDGMARTALALREAGQAARYGREAIALYARLEATAEAASLRDLLGEAGATGP</sequence>
<dbReference type="Pfam" id="PF00931">
    <property type="entry name" value="NB-ARC"/>
    <property type="match status" value="1"/>
</dbReference>
<comment type="similarity">
    <text evidence="1">Belongs to the AfsR/DnrI/RedD regulatory family.</text>
</comment>
<evidence type="ECO:0000256" key="3">
    <source>
        <dbReference type="ARBA" id="ARBA00023125"/>
    </source>
</evidence>
<reference evidence="9" key="1">
    <citation type="journal article" date="2019" name="Int. J. Syst. Evol. Microbiol.">
        <title>The Global Catalogue of Microorganisms (GCM) 10K type strain sequencing project: providing services to taxonomists for standard genome sequencing and annotation.</title>
        <authorList>
            <consortium name="The Broad Institute Genomics Platform"/>
            <consortium name="The Broad Institute Genome Sequencing Center for Infectious Disease"/>
            <person name="Wu L."/>
            <person name="Ma J."/>
        </authorList>
    </citation>
    <scope>NUCLEOTIDE SEQUENCE [LARGE SCALE GENOMIC DNA]</scope>
    <source>
        <strain evidence="9">JCM 16373</strain>
    </source>
</reference>
<dbReference type="InterPro" id="IPR011990">
    <property type="entry name" value="TPR-like_helical_dom_sf"/>
</dbReference>
<dbReference type="InterPro" id="IPR005158">
    <property type="entry name" value="BTAD"/>
</dbReference>
<evidence type="ECO:0000256" key="2">
    <source>
        <dbReference type="ARBA" id="ARBA00023012"/>
    </source>
</evidence>
<gene>
    <name evidence="8" type="ORF">GCM10009863_37310</name>
</gene>
<dbReference type="CDD" id="cd15831">
    <property type="entry name" value="BTAD"/>
    <property type="match status" value="1"/>
</dbReference>
<evidence type="ECO:0000259" key="7">
    <source>
        <dbReference type="PROSITE" id="PS51755"/>
    </source>
</evidence>
<protein>
    <submittedName>
        <fullName evidence="8">BTAD domain-containing putative transcriptional regulator</fullName>
    </submittedName>
</protein>
<dbReference type="SUPFAM" id="SSF48452">
    <property type="entry name" value="TPR-like"/>
    <property type="match status" value="3"/>
</dbReference>
<feature type="DNA-binding region" description="OmpR/PhoB-type" evidence="5">
    <location>
        <begin position="1"/>
        <end position="97"/>
    </location>
</feature>
<dbReference type="InterPro" id="IPR002182">
    <property type="entry name" value="NB-ARC"/>
</dbReference>
<organism evidence="8 9">
    <name type="scientific">Streptomyces axinellae</name>
    <dbReference type="NCBI Taxonomy" id="552788"/>
    <lineage>
        <taxon>Bacteria</taxon>
        <taxon>Bacillati</taxon>
        <taxon>Actinomycetota</taxon>
        <taxon>Actinomycetes</taxon>
        <taxon>Kitasatosporales</taxon>
        <taxon>Streptomycetaceae</taxon>
        <taxon>Streptomyces</taxon>
    </lineage>
</organism>
<dbReference type="PRINTS" id="PR00364">
    <property type="entry name" value="DISEASERSIST"/>
</dbReference>
<dbReference type="SMART" id="SM00028">
    <property type="entry name" value="TPR"/>
    <property type="match status" value="7"/>
</dbReference>
<dbReference type="InterPro" id="IPR003593">
    <property type="entry name" value="AAA+_ATPase"/>
</dbReference>
<dbReference type="SMART" id="SM00382">
    <property type="entry name" value="AAA"/>
    <property type="match status" value="1"/>
</dbReference>
<keyword evidence="4" id="KW-0802">TPR repeat</keyword>
<dbReference type="PANTHER" id="PTHR47691:SF3">
    <property type="entry name" value="HTH-TYPE TRANSCRIPTIONAL REGULATOR RV0890C-RELATED"/>
    <property type="match status" value="1"/>
</dbReference>
<dbReference type="InterPro" id="IPR027417">
    <property type="entry name" value="P-loop_NTPase"/>
</dbReference>
<dbReference type="Proteomes" id="UP001501447">
    <property type="component" value="Unassembled WGS sequence"/>
</dbReference>
<proteinExistence type="inferred from homology"/>
<dbReference type="Gene3D" id="1.10.10.10">
    <property type="entry name" value="Winged helix-like DNA-binding domain superfamily/Winged helix DNA-binding domain"/>
    <property type="match status" value="1"/>
</dbReference>
<feature type="repeat" description="TPR" evidence="4">
    <location>
        <begin position="850"/>
        <end position="883"/>
    </location>
</feature>
<evidence type="ECO:0000313" key="9">
    <source>
        <dbReference type="Proteomes" id="UP001501447"/>
    </source>
</evidence>
<keyword evidence="2" id="KW-0902">Two-component regulatory system</keyword>
<evidence type="ECO:0000256" key="6">
    <source>
        <dbReference type="SAM" id="MobiDB-lite"/>
    </source>
</evidence>
<dbReference type="Gene3D" id="3.40.50.300">
    <property type="entry name" value="P-loop containing nucleotide triphosphate hydrolases"/>
    <property type="match status" value="1"/>
</dbReference>
<dbReference type="InterPro" id="IPR019734">
    <property type="entry name" value="TPR_rpt"/>
</dbReference>
<evidence type="ECO:0000256" key="1">
    <source>
        <dbReference type="ARBA" id="ARBA00005820"/>
    </source>
</evidence>
<dbReference type="SUPFAM" id="SSF52540">
    <property type="entry name" value="P-loop containing nucleoside triphosphate hydrolases"/>
    <property type="match status" value="1"/>
</dbReference>
<evidence type="ECO:0000256" key="4">
    <source>
        <dbReference type="PROSITE-ProRule" id="PRU00339"/>
    </source>
</evidence>
<accession>A0ABP6CL19</accession>
<dbReference type="Pfam" id="PF13181">
    <property type="entry name" value="TPR_8"/>
    <property type="match status" value="1"/>
</dbReference>
<feature type="domain" description="OmpR/PhoB-type" evidence="7">
    <location>
        <begin position="1"/>
        <end position="97"/>
    </location>
</feature>
<dbReference type="SMART" id="SM01043">
    <property type="entry name" value="BTAD"/>
    <property type="match status" value="1"/>
</dbReference>
<dbReference type="PROSITE" id="PS50005">
    <property type="entry name" value="TPR"/>
    <property type="match status" value="2"/>
</dbReference>
<feature type="region of interest" description="Disordered" evidence="6">
    <location>
        <begin position="621"/>
        <end position="647"/>
    </location>
</feature>
<dbReference type="PROSITE" id="PS51755">
    <property type="entry name" value="OMPR_PHOB"/>
    <property type="match status" value="1"/>
</dbReference>
<name>A0ABP6CL19_9ACTN</name>
<comment type="caution">
    <text evidence="8">The sequence shown here is derived from an EMBL/GenBank/DDBJ whole genome shotgun (WGS) entry which is preliminary data.</text>
</comment>
<feature type="repeat" description="TPR" evidence="4">
    <location>
        <begin position="810"/>
        <end position="843"/>
    </location>
</feature>
<evidence type="ECO:0000313" key="8">
    <source>
        <dbReference type="EMBL" id="GAA2619858.1"/>
    </source>
</evidence>
<dbReference type="SUPFAM" id="SSF46894">
    <property type="entry name" value="C-terminal effector domain of the bipartite response regulators"/>
    <property type="match status" value="1"/>
</dbReference>
<dbReference type="InterPro" id="IPR016032">
    <property type="entry name" value="Sig_transdc_resp-reg_C-effctor"/>
</dbReference>
<dbReference type="InterPro" id="IPR001867">
    <property type="entry name" value="OmpR/PhoB-type_DNA-bd"/>
</dbReference>